<reference evidence="3" key="1">
    <citation type="submission" date="2022-08" db="EMBL/GenBank/DDBJ databases">
        <title>Genome analysis of Corynebacteriales strain.</title>
        <authorList>
            <person name="Lee S.D."/>
        </authorList>
    </citation>
    <scope>NUCLEOTIDE SEQUENCE</scope>
    <source>
        <strain evidence="3">D3-21</strain>
    </source>
</reference>
<feature type="region of interest" description="Disordered" evidence="2">
    <location>
        <begin position="86"/>
        <end position="116"/>
    </location>
</feature>
<evidence type="ECO:0000256" key="2">
    <source>
        <dbReference type="SAM" id="MobiDB-lite"/>
    </source>
</evidence>
<keyword evidence="1" id="KW-0175">Coiled coil</keyword>
<sequence>MLRNEPRCATCREKEGVIDEARKFLGMYGLRPLGGTLQSDDDEERQWRIDARDARTELNQMRLAEPPDPALVRKMIRPRAATVVAETASRHTTSTTSSRAGTAAAKRAPAQPVSTDAPDLAALEERVTALLAQLTSVEGQIQAAEAAQGLAARARLKDLTAQRSTILRTLAALEKARRSAAQ</sequence>
<proteinExistence type="predicted"/>
<feature type="compositionally biased region" description="Low complexity" evidence="2">
    <location>
        <begin position="86"/>
        <end position="110"/>
    </location>
</feature>
<dbReference type="AlphaFoldDB" id="A0A9X4RDH7"/>
<keyword evidence="4" id="KW-1185">Reference proteome</keyword>
<evidence type="ECO:0000313" key="4">
    <source>
        <dbReference type="Proteomes" id="UP001152755"/>
    </source>
</evidence>
<dbReference type="EMBL" id="JANRHA010000005">
    <property type="protein sequence ID" value="MDG3014734.1"/>
    <property type="molecule type" value="Genomic_DNA"/>
</dbReference>
<evidence type="ECO:0000313" key="3">
    <source>
        <dbReference type="EMBL" id="MDG3014734.1"/>
    </source>
</evidence>
<comment type="caution">
    <text evidence="3">The sequence shown here is derived from an EMBL/GenBank/DDBJ whole genome shotgun (WGS) entry which is preliminary data.</text>
</comment>
<evidence type="ECO:0000256" key="1">
    <source>
        <dbReference type="SAM" id="Coils"/>
    </source>
</evidence>
<dbReference type="Proteomes" id="UP001152755">
    <property type="component" value="Unassembled WGS sequence"/>
</dbReference>
<name>A0A9X4RDH7_9ACTN</name>
<accession>A0A9X4RDH7</accession>
<protein>
    <submittedName>
        <fullName evidence="3">Uncharacterized protein</fullName>
    </submittedName>
</protein>
<feature type="coiled-coil region" evidence="1">
    <location>
        <begin position="120"/>
        <end position="176"/>
    </location>
</feature>
<gene>
    <name evidence="3" type="ORF">NVS88_09215</name>
</gene>
<organism evidence="3 4">
    <name type="scientific">Speluncibacter jeojiensis</name>
    <dbReference type="NCBI Taxonomy" id="2710754"/>
    <lineage>
        <taxon>Bacteria</taxon>
        <taxon>Bacillati</taxon>
        <taxon>Actinomycetota</taxon>
        <taxon>Actinomycetes</taxon>
        <taxon>Mycobacteriales</taxon>
        <taxon>Speluncibacteraceae</taxon>
        <taxon>Speluncibacter</taxon>
    </lineage>
</organism>